<evidence type="ECO:0000259" key="6">
    <source>
        <dbReference type="Pfam" id="PF25137"/>
    </source>
</evidence>
<feature type="domain" description="Alcohol dehydrogenase iron-type/glycerol dehydrogenase GldA" evidence="5">
    <location>
        <begin position="10"/>
        <end position="176"/>
    </location>
</feature>
<dbReference type="eggNOG" id="COG1454">
    <property type="taxonomic scope" value="Bacteria"/>
</dbReference>
<dbReference type="FunFam" id="1.20.1090.10:FF:000001">
    <property type="entry name" value="Aldehyde-alcohol dehydrogenase"/>
    <property type="match status" value="1"/>
</dbReference>
<dbReference type="PROSITE" id="PS00913">
    <property type="entry name" value="ADH_IRON_1"/>
    <property type="match status" value="1"/>
</dbReference>
<keyword evidence="8" id="KW-1185">Reference proteome</keyword>
<keyword evidence="3" id="KW-0560">Oxidoreductase</keyword>
<evidence type="ECO:0000313" key="7">
    <source>
        <dbReference type="EMBL" id="ACU89677.1"/>
    </source>
</evidence>
<dbReference type="SUPFAM" id="SSF56796">
    <property type="entry name" value="Dehydroquinate synthase-like"/>
    <property type="match status" value="1"/>
</dbReference>
<protein>
    <submittedName>
        <fullName evidence="7">Iron-containing alcohol dehydrogenase</fullName>
    </submittedName>
</protein>
<dbReference type="InterPro" id="IPR056798">
    <property type="entry name" value="ADH_Fe_C"/>
</dbReference>
<dbReference type="HOGENOM" id="CLU_007207_0_0_7"/>
<organism evidence="7 8">
    <name type="scientific">Desulfomicrobium baculatum (strain DSM 4028 / VKM B-1378 / X)</name>
    <name type="common">Desulfovibrio baculatus</name>
    <dbReference type="NCBI Taxonomy" id="525897"/>
    <lineage>
        <taxon>Bacteria</taxon>
        <taxon>Pseudomonadati</taxon>
        <taxon>Thermodesulfobacteriota</taxon>
        <taxon>Desulfovibrionia</taxon>
        <taxon>Desulfovibrionales</taxon>
        <taxon>Desulfomicrobiaceae</taxon>
        <taxon>Desulfomicrobium</taxon>
    </lineage>
</organism>
<proteinExistence type="inferred from homology"/>
<dbReference type="PANTHER" id="PTHR11496">
    <property type="entry name" value="ALCOHOL DEHYDROGENASE"/>
    <property type="match status" value="1"/>
</dbReference>
<dbReference type="FunFam" id="3.40.50.1970:FF:000003">
    <property type="entry name" value="Alcohol dehydrogenase, iron-containing"/>
    <property type="match status" value="1"/>
</dbReference>
<keyword evidence="4" id="KW-0520">NAD</keyword>
<feature type="domain" description="Fe-containing alcohol dehydrogenase-like C-terminal" evidence="6">
    <location>
        <begin position="187"/>
        <end position="380"/>
    </location>
</feature>
<gene>
    <name evidence="7" type="ordered locus">Dbac_1584</name>
</gene>
<dbReference type="GO" id="GO:0004022">
    <property type="term" value="F:alcohol dehydrogenase (NAD+) activity"/>
    <property type="evidence" value="ECO:0007669"/>
    <property type="project" value="TreeGrafter"/>
</dbReference>
<comment type="similarity">
    <text evidence="2">Belongs to the iron-containing alcohol dehydrogenase family.</text>
</comment>
<evidence type="ECO:0000256" key="1">
    <source>
        <dbReference type="ARBA" id="ARBA00001962"/>
    </source>
</evidence>
<name>C7LUE2_DESBD</name>
<dbReference type="EMBL" id="CP001629">
    <property type="protein sequence ID" value="ACU89677.1"/>
    <property type="molecule type" value="Genomic_DNA"/>
</dbReference>
<evidence type="ECO:0000259" key="5">
    <source>
        <dbReference type="Pfam" id="PF00465"/>
    </source>
</evidence>
<dbReference type="CDD" id="cd08551">
    <property type="entry name" value="Fe-ADH"/>
    <property type="match status" value="1"/>
</dbReference>
<evidence type="ECO:0000256" key="3">
    <source>
        <dbReference type="ARBA" id="ARBA00023002"/>
    </source>
</evidence>
<accession>C7LUE2</accession>
<evidence type="ECO:0000313" key="8">
    <source>
        <dbReference type="Proteomes" id="UP000002216"/>
    </source>
</evidence>
<dbReference type="AlphaFoldDB" id="C7LUE2"/>
<dbReference type="KEGG" id="dba:Dbac_1584"/>
<comment type="cofactor">
    <cofactor evidence="1">
        <name>Fe cation</name>
        <dbReference type="ChEBI" id="CHEBI:24875"/>
    </cofactor>
</comment>
<dbReference type="InterPro" id="IPR001670">
    <property type="entry name" value="ADH_Fe/GldA"/>
</dbReference>
<dbReference type="Gene3D" id="3.40.50.1970">
    <property type="match status" value="1"/>
</dbReference>
<dbReference type="InterPro" id="IPR039697">
    <property type="entry name" value="Alcohol_dehydrogenase_Fe"/>
</dbReference>
<dbReference type="Gene3D" id="1.20.1090.10">
    <property type="entry name" value="Dehydroquinate synthase-like - alpha domain"/>
    <property type="match status" value="1"/>
</dbReference>
<dbReference type="InterPro" id="IPR018211">
    <property type="entry name" value="ADH_Fe_CS"/>
</dbReference>
<dbReference type="Pfam" id="PF00465">
    <property type="entry name" value="Fe-ADH"/>
    <property type="match status" value="1"/>
</dbReference>
<dbReference type="OrthoDB" id="9778433at2"/>
<evidence type="ECO:0000256" key="4">
    <source>
        <dbReference type="ARBA" id="ARBA00023027"/>
    </source>
</evidence>
<dbReference type="PANTHER" id="PTHR11496:SF102">
    <property type="entry name" value="ALCOHOL DEHYDROGENASE 4"/>
    <property type="match status" value="1"/>
</dbReference>
<dbReference type="GO" id="GO:0046872">
    <property type="term" value="F:metal ion binding"/>
    <property type="evidence" value="ECO:0007669"/>
    <property type="project" value="InterPro"/>
</dbReference>
<sequence>MIHTFKTVSTIIHGQGSSADIGLEIKRLGATRVLVVTGQGTVHRGSHLPIIDSLKRSGLLAEIFSAVTNEPTPSVVEACAASAKTFKADLILGLGGGSVLDTAKAASVLAGNEGSIERYFGVDLIPSPCLPTVLIPTTAGTGSEMTSISVLADIASNSKKGIVSDHLFARLVVLDPELTVSMPPRVTAATGLDAFVHAMESFVNQSATPFTDCANLQAMTMIAGNIRKAYADGSDIEAREQMLYGSALAGMGFSNTQNGVIHAIAMAVPADYHLPHGLLVGAVAPMGIAFNCLTAPEKYARIAEILGCDSGLKTESDRSRSAVAGFEKMLTDLGVTPGLAAHGIQRADIRGIAERAAATERLMRNNPRQGTADDLEKLLEGYF</sequence>
<evidence type="ECO:0000256" key="2">
    <source>
        <dbReference type="ARBA" id="ARBA00007358"/>
    </source>
</evidence>
<dbReference type="Proteomes" id="UP000002216">
    <property type="component" value="Chromosome"/>
</dbReference>
<dbReference type="STRING" id="525897.Dbac_1584"/>
<dbReference type="Pfam" id="PF25137">
    <property type="entry name" value="ADH_Fe_C"/>
    <property type="match status" value="1"/>
</dbReference>
<reference evidence="7 8" key="1">
    <citation type="journal article" date="2009" name="Stand. Genomic Sci.">
        <title>Complete genome sequence of Desulfomicrobium baculatum type strain (X).</title>
        <authorList>
            <person name="Copeland A."/>
            <person name="Spring S."/>
            <person name="Goker M."/>
            <person name="Schneider S."/>
            <person name="Lapidus A."/>
            <person name="Del Rio T.G."/>
            <person name="Tice H."/>
            <person name="Cheng J.F."/>
            <person name="Chen F."/>
            <person name="Nolan M."/>
            <person name="Bruce D."/>
            <person name="Goodwin L."/>
            <person name="Pitluck S."/>
            <person name="Ivanova N."/>
            <person name="Mavrommatis K."/>
            <person name="Ovchinnikova G."/>
            <person name="Pati A."/>
            <person name="Chen A."/>
            <person name="Palaniappan K."/>
            <person name="Land M."/>
            <person name="Hauser L."/>
            <person name="Chang Y.J."/>
            <person name="Jeffries C.C."/>
            <person name="Meincke L."/>
            <person name="Sims D."/>
            <person name="Brettin T."/>
            <person name="Detter J.C."/>
            <person name="Han C."/>
            <person name="Chain P."/>
            <person name="Bristow J."/>
            <person name="Eisen J.A."/>
            <person name="Markowitz V."/>
            <person name="Hugenholtz P."/>
            <person name="Kyrpides N.C."/>
            <person name="Klenk H.P."/>
            <person name="Lucas S."/>
        </authorList>
    </citation>
    <scope>NUCLEOTIDE SEQUENCE [LARGE SCALE GENOMIC DNA]</scope>
    <source>
        <strain evidence="8">DSM 4028 / VKM B-1378 / X</strain>
    </source>
</reference>